<sequence>MEPIFEKPISTQKNLKRMLIDSFFKTHSSFVIEKIDHPSKTNESSKHEKSETMAHSYSSQSLSVNHVSGRKSPPKSRPSSVCSSKSVNAVANGFLDPSVPNDYLIAIKSISIKKVQFLQNAKRDENSHCLVNSFLLLLSQDSINREYCTGSRLMKSSVWPAFERYTYKPGYFVQVIRNMPILIKTKKLLSANVKKSLGQFNMVNCDNLGIYSCLYNFVKESLNYISQVYNLPLIFKKNLISTETTVSRRSGHRPDKIPRTHSNKLNQSQSKKGLEKFLNSSNKQPFNRPSSALDNTDNLGQYKTHDPQLKHKEIYEDYIKKSIKVFQNYTLPDRKGIKTNTKAQRYLIESRVNRRIQEKFIGFLNDEKVLKTCQGNIPEEVTEKLVDEFIRTLPCAEMSSGTLKFIDYFVQTREFEKLMKKFVISVS</sequence>
<accession>A0A1R2CWM4</accession>
<feature type="region of interest" description="Disordered" evidence="1">
    <location>
        <begin position="245"/>
        <end position="305"/>
    </location>
</feature>
<dbReference type="EMBL" id="MPUH01000043">
    <property type="protein sequence ID" value="OMJ93407.1"/>
    <property type="molecule type" value="Genomic_DNA"/>
</dbReference>
<keyword evidence="3" id="KW-1185">Reference proteome</keyword>
<reference evidence="2 3" key="1">
    <citation type="submission" date="2016-11" db="EMBL/GenBank/DDBJ databases">
        <title>The macronuclear genome of Stentor coeruleus: a giant cell with tiny introns.</title>
        <authorList>
            <person name="Slabodnick M."/>
            <person name="Ruby J.G."/>
            <person name="Reiff S.B."/>
            <person name="Swart E.C."/>
            <person name="Gosai S."/>
            <person name="Prabakaran S."/>
            <person name="Witkowska E."/>
            <person name="Larue G.E."/>
            <person name="Fisher S."/>
            <person name="Freeman R.M."/>
            <person name="Gunawardena J."/>
            <person name="Chu W."/>
            <person name="Stover N.A."/>
            <person name="Gregory B.D."/>
            <person name="Nowacki M."/>
            <person name="Derisi J."/>
            <person name="Roy S.W."/>
            <person name="Marshall W.F."/>
            <person name="Sood P."/>
        </authorList>
    </citation>
    <scope>NUCLEOTIDE SEQUENCE [LARGE SCALE GENOMIC DNA]</scope>
    <source>
        <strain evidence="2">WM001</strain>
    </source>
</reference>
<dbReference type="Proteomes" id="UP000187209">
    <property type="component" value="Unassembled WGS sequence"/>
</dbReference>
<feature type="compositionally biased region" description="Basic and acidic residues" evidence="1">
    <location>
        <begin position="35"/>
        <end position="52"/>
    </location>
</feature>
<dbReference type="AlphaFoldDB" id="A0A1R2CWM4"/>
<feature type="compositionally biased region" description="Polar residues" evidence="1">
    <location>
        <begin position="278"/>
        <end position="301"/>
    </location>
</feature>
<protein>
    <submittedName>
        <fullName evidence="2">Uncharacterized protein</fullName>
    </submittedName>
</protein>
<organism evidence="2 3">
    <name type="scientific">Stentor coeruleus</name>
    <dbReference type="NCBI Taxonomy" id="5963"/>
    <lineage>
        <taxon>Eukaryota</taxon>
        <taxon>Sar</taxon>
        <taxon>Alveolata</taxon>
        <taxon>Ciliophora</taxon>
        <taxon>Postciliodesmatophora</taxon>
        <taxon>Heterotrichea</taxon>
        <taxon>Heterotrichida</taxon>
        <taxon>Stentoridae</taxon>
        <taxon>Stentor</taxon>
    </lineage>
</organism>
<evidence type="ECO:0000313" key="3">
    <source>
        <dbReference type="Proteomes" id="UP000187209"/>
    </source>
</evidence>
<comment type="caution">
    <text evidence="2">The sequence shown here is derived from an EMBL/GenBank/DDBJ whole genome shotgun (WGS) entry which is preliminary data.</text>
</comment>
<gene>
    <name evidence="2" type="ORF">SteCoe_3650</name>
</gene>
<proteinExistence type="predicted"/>
<evidence type="ECO:0000256" key="1">
    <source>
        <dbReference type="SAM" id="MobiDB-lite"/>
    </source>
</evidence>
<feature type="region of interest" description="Disordered" evidence="1">
    <location>
        <begin position="35"/>
        <end position="82"/>
    </location>
</feature>
<feature type="compositionally biased region" description="Polar residues" evidence="1">
    <location>
        <begin position="53"/>
        <end position="66"/>
    </location>
</feature>
<name>A0A1R2CWM4_9CILI</name>
<evidence type="ECO:0000313" key="2">
    <source>
        <dbReference type="EMBL" id="OMJ93407.1"/>
    </source>
</evidence>